<evidence type="ECO:0000313" key="2">
    <source>
        <dbReference type="EMBL" id="RXH88185.1"/>
    </source>
</evidence>
<keyword evidence="3" id="KW-1185">Reference proteome</keyword>
<protein>
    <recommendedName>
        <fullName evidence="1">TIR domain-containing protein</fullName>
    </recommendedName>
</protein>
<accession>A0A498J0M4</accession>
<dbReference type="InterPro" id="IPR000157">
    <property type="entry name" value="TIR_dom"/>
</dbReference>
<dbReference type="SUPFAM" id="SSF52200">
    <property type="entry name" value="Toll/Interleukin receptor TIR domain"/>
    <property type="match status" value="1"/>
</dbReference>
<dbReference type="InterPro" id="IPR035897">
    <property type="entry name" value="Toll_tir_struct_dom_sf"/>
</dbReference>
<comment type="caution">
    <text evidence="2">The sequence shown here is derived from an EMBL/GenBank/DDBJ whole genome shotgun (WGS) entry which is preliminary data.</text>
</comment>
<sequence>MKTFIDDNELPREESKTCIIVFSENYASSIWCLDELIKILQSMRSTKKFPLILYFRVIHLDLKRSIQTPR</sequence>
<name>A0A498J0M4_MALDO</name>
<reference evidence="2 3" key="1">
    <citation type="submission" date="2018-10" db="EMBL/GenBank/DDBJ databases">
        <title>A high-quality apple genome assembly.</title>
        <authorList>
            <person name="Hu J."/>
        </authorList>
    </citation>
    <scope>NUCLEOTIDE SEQUENCE [LARGE SCALE GENOMIC DNA]</scope>
    <source>
        <strain evidence="3">cv. HFTH1</strain>
        <tissue evidence="2">Young leaf</tissue>
    </source>
</reference>
<dbReference type="GO" id="GO:0007165">
    <property type="term" value="P:signal transduction"/>
    <property type="evidence" value="ECO:0007669"/>
    <property type="project" value="InterPro"/>
</dbReference>
<dbReference type="Gene3D" id="3.40.50.10140">
    <property type="entry name" value="Toll/interleukin-1 receptor homology (TIR) domain"/>
    <property type="match status" value="1"/>
</dbReference>
<proteinExistence type="predicted"/>
<feature type="domain" description="TIR" evidence="1">
    <location>
        <begin position="1"/>
        <end position="70"/>
    </location>
</feature>
<dbReference type="AlphaFoldDB" id="A0A498J0M4"/>
<organism evidence="2 3">
    <name type="scientific">Malus domestica</name>
    <name type="common">Apple</name>
    <name type="synonym">Pyrus malus</name>
    <dbReference type="NCBI Taxonomy" id="3750"/>
    <lineage>
        <taxon>Eukaryota</taxon>
        <taxon>Viridiplantae</taxon>
        <taxon>Streptophyta</taxon>
        <taxon>Embryophyta</taxon>
        <taxon>Tracheophyta</taxon>
        <taxon>Spermatophyta</taxon>
        <taxon>Magnoliopsida</taxon>
        <taxon>eudicotyledons</taxon>
        <taxon>Gunneridae</taxon>
        <taxon>Pentapetalae</taxon>
        <taxon>rosids</taxon>
        <taxon>fabids</taxon>
        <taxon>Rosales</taxon>
        <taxon>Rosaceae</taxon>
        <taxon>Amygdaloideae</taxon>
        <taxon>Maleae</taxon>
        <taxon>Malus</taxon>
    </lineage>
</organism>
<evidence type="ECO:0000259" key="1">
    <source>
        <dbReference type="PROSITE" id="PS50104"/>
    </source>
</evidence>
<gene>
    <name evidence="2" type="ORF">DVH24_042256</name>
</gene>
<evidence type="ECO:0000313" key="3">
    <source>
        <dbReference type="Proteomes" id="UP000290289"/>
    </source>
</evidence>
<dbReference type="Proteomes" id="UP000290289">
    <property type="component" value="Chromosome 10"/>
</dbReference>
<dbReference type="EMBL" id="RDQH01000336">
    <property type="protein sequence ID" value="RXH88185.1"/>
    <property type="molecule type" value="Genomic_DNA"/>
</dbReference>
<dbReference type="PROSITE" id="PS50104">
    <property type="entry name" value="TIR"/>
    <property type="match status" value="1"/>
</dbReference>
<dbReference type="Pfam" id="PF01582">
    <property type="entry name" value="TIR"/>
    <property type="match status" value="1"/>
</dbReference>